<accession>A0ABT2TJK6</accession>
<dbReference type="RefSeq" id="WP_158425085.1">
    <property type="nucleotide sequence ID" value="NZ_JAOQJQ010000003.1"/>
</dbReference>
<proteinExistence type="predicted"/>
<protein>
    <submittedName>
        <fullName evidence="2">Uncharacterized protein</fullName>
    </submittedName>
</protein>
<keyword evidence="3" id="KW-1185">Reference proteome</keyword>
<dbReference type="Proteomes" id="UP001652442">
    <property type="component" value="Unassembled WGS sequence"/>
</dbReference>
<dbReference type="EMBL" id="JAOQJQ010000003">
    <property type="protein sequence ID" value="MCU6762375.1"/>
    <property type="molecule type" value="Genomic_DNA"/>
</dbReference>
<gene>
    <name evidence="2" type="ORF">OCV88_08525</name>
</gene>
<comment type="caution">
    <text evidence="2">The sequence shown here is derived from an EMBL/GenBank/DDBJ whole genome shotgun (WGS) entry which is preliminary data.</text>
</comment>
<feature type="region of interest" description="Disordered" evidence="1">
    <location>
        <begin position="24"/>
        <end position="99"/>
    </location>
</feature>
<name>A0ABT2TJK6_9FIRM</name>
<evidence type="ECO:0000313" key="3">
    <source>
        <dbReference type="Proteomes" id="UP001652442"/>
    </source>
</evidence>
<evidence type="ECO:0000313" key="2">
    <source>
        <dbReference type="EMBL" id="MCU6762375.1"/>
    </source>
</evidence>
<reference evidence="2 3" key="1">
    <citation type="journal article" date="2021" name="ISME Commun">
        <title>Automated analysis of genomic sequences facilitates high-throughput and comprehensive description of bacteria.</title>
        <authorList>
            <person name="Hitch T.C.A."/>
        </authorList>
    </citation>
    <scope>NUCLEOTIDE SEQUENCE [LARGE SCALE GENOMIC DNA]</scope>
    <source>
        <strain evidence="2 3">Sanger_109</strain>
    </source>
</reference>
<organism evidence="2 3">
    <name type="scientific">Brotonthovivens ammoniilytica</name>
    <dbReference type="NCBI Taxonomy" id="2981725"/>
    <lineage>
        <taxon>Bacteria</taxon>
        <taxon>Bacillati</taxon>
        <taxon>Bacillota</taxon>
        <taxon>Clostridia</taxon>
        <taxon>Lachnospirales</taxon>
        <taxon>Lachnospiraceae</taxon>
        <taxon>Brotonthovivens</taxon>
    </lineage>
</organism>
<sequence>MTVIIVIIFVVLAMLTTWGKNKVNGQQEQDGSSQNAHRSQSTYQRRETPPNTGKTFQPGYYKQKTYQKQETMREKNGVSRGEAQKKKEAQDVKKRFHEKYHEELEENQKIGAQHVWREAGIEEEDGAILASAKLNSYAAEMDNEEDSRVDLMGPVYDLMAKGPDTSIPFRRDFEGEAAELLSRLNR</sequence>
<evidence type="ECO:0000256" key="1">
    <source>
        <dbReference type="SAM" id="MobiDB-lite"/>
    </source>
</evidence>
<feature type="compositionally biased region" description="Polar residues" evidence="1">
    <location>
        <begin position="24"/>
        <end position="55"/>
    </location>
</feature>
<feature type="compositionally biased region" description="Basic and acidic residues" evidence="1">
    <location>
        <begin position="70"/>
        <end position="99"/>
    </location>
</feature>